<dbReference type="Pfam" id="PF04542">
    <property type="entry name" value="Sigma70_r2"/>
    <property type="match status" value="1"/>
</dbReference>
<dbReference type="GO" id="GO:0006352">
    <property type="term" value="P:DNA-templated transcription initiation"/>
    <property type="evidence" value="ECO:0007669"/>
    <property type="project" value="InterPro"/>
</dbReference>
<dbReference type="InterPro" id="IPR036388">
    <property type="entry name" value="WH-like_DNA-bd_sf"/>
</dbReference>
<dbReference type="AlphaFoldDB" id="A0A0D7W955"/>
<dbReference type="InterPro" id="IPR039425">
    <property type="entry name" value="RNA_pol_sigma-70-like"/>
</dbReference>
<reference evidence="7 8" key="1">
    <citation type="submission" date="2014-11" db="EMBL/GenBank/DDBJ databases">
        <title>Tamlana sedimentorum sp. nov., isolated from shallow sand sediments of the Sea of Japan.</title>
        <authorList>
            <person name="Romanenko L.A."/>
        </authorList>
    </citation>
    <scope>NUCLEOTIDE SEQUENCE [LARGE SCALE GENOMIC DNA]</scope>
    <source>
        <strain evidence="7 8">JCM 19808</strain>
    </source>
</reference>
<dbReference type="EMBL" id="JTDW01000005">
    <property type="protein sequence ID" value="KJD35614.1"/>
    <property type="molecule type" value="Genomic_DNA"/>
</dbReference>
<dbReference type="Gene3D" id="1.10.1740.10">
    <property type="match status" value="1"/>
</dbReference>
<evidence type="ECO:0000313" key="8">
    <source>
        <dbReference type="Proteomes" id="UP000032578"/>
    </source>
</evidence>
<dbReference type="STRING" id="1435349.PW52_07625"/>
<dbReference type="GO" id="GO:0003677">
    <property type="term" value="F:DNA binding"/>
    <property type="evidence" value="ECO:0007669"/>
    <property type="project" value="InterPro"/>
</dbReference>
<dbReference type="Pfam" id="PF08281">
    <property type="entry name" value="Sigma70_r4_2"/>
    <property type="match status" value="1"/>
</dbReference>
<dbReference type="InterPro" id="IPR013249">
    <property type="entry name" value="RNA_pol_sigma70_r4_t2"/>
</dbReference>
<dbReference type="OrthoDB" id="9795666at2"/>
<dbReference type="SUPFAM" id="SSF88659">
    <property type="entry name" value="Sigma3 and sigma4 domains of RNA polymerase sigma factors"/>
    <property type="match status" value="1"/>
</dbReference>
<gene>
    <name evidence="7" type="ORF">PW52_07625</name>
</gene>
<feature type="domain" description="RNA polymerase sigma-70 region 2" evidence="5">
    <location>
        <begin position="7"/>
        <end position="70"/>
    </location>
</feature>
<comment type="caution">
    <text evidence="7">The sequence shown here is derived from an EMBL/GenBank/DDBJ whole genome shotgun (WGS) entry which is preliminary data.</text>
</comment>
<dbReference type="InterPro" id="IPR007627">
    <property type="entry name" value="RNA_pol_sigma70_r2"/>
</dbReference>
<sequence length="179" mass="20955">MTTKKIWETYSQDIKRFIKDKVKQNDIADDLLQDTFIKVHTKIHTLKDDSKLKAWLFSVARYTVLDYFKTSKLKVNTNEIEAEVETEIYKHSEKDCLRGILVNLPKKYRNPIFLSDIMGLKQREVAERLKLPLSTVKSQIQRGRTKIAEGFMDCCGYKLNEEGHLVGELKEKEDCKICH</sequence>
<name>A0A0D7W955_9FLAO</name>
<proteinExistence type="inferred from homology"/>
<evidence type="ECO:0000259" key="5">
    <source>
        <dbReference type="Pfam" id="PF04542"/>
    </source>
</evidence>
<dbReference type="PANTHER" id="PTHR43133">
    <property type="entry name" value="RNA POLYMERASE ECF-TYPE SIGMA FACTO"/>
    <property type="match status" value="1"/>
</dbReference>
<feature type="domain" description="RNA polymerase sigma factor 70 region 4 type 2" evidence="6">
    <location>
        <begin position="95"/>
        <end position="147"/>
    </location>
</feature>
<dbReference type="GO" id="GO:0016987">
    <property type="term" value="F:sigma factor activity"/>
    <property type="evidence" value="ECO:0007669"/>
    <property type="project" value="UniProtKB-KW"/>
</dbReference>
<evidence type="ECO:0000256" key="2">
    <source>
        <dbReference type="ARBA" id="ARBA00023015"/>
    </source>
</evidence>
<dbReference type="PATRIC" id="fig|1435349.4.peg.2505"/>
<dbReference type="RefSeq" id="WP_044632347.1">
    <property type="nucleotide sequence ID" value="NZ_JTDW01000005.1"/>
</dbReference>
<keyword evidence="3" id="KW-0731">Sigma factor</keyword>
<dbReference type="PANTHER" id="PTHR43133:SF62">
    <property type="entry name" value="RNA POLYMERASE SIGMA FACTOR SIGZ"/>
    <property type="match status" value="1"/>
</dbReference>
<keyword evidence="4" id="KW-0804">Transcription</keyword>
<comment type="similarity">
    <text evidence="1">Belongs to the sigma-70 factor family. ECF subfamily.</text>
</comment>
<dbReference type="Gene3D" id="1.10.10.10">
    <property type="entry name" value="Winged helix-like DNA-binding domain superfamily/Winged helix DNA-binding domain"/>
    <property type="match status" value="1"/>
</dbReference>
<keyword evidence="8" id="KW-1185">Reference proteome</keyword>
<evidence type="ECO:0000313" key="7">
    <source>
        <dbReference type="EMBL" id="KJD35614.1"/>
    </source>
</evidence>
<dbReference type="CDD" id="cd06171">
    <property type="entry name" value="Sigma70_r4"/>
    <property type="match status" value="1"/>
</dbReference>
<dbReference type="NCBIfam" id="TIGR02937">
    <property type="entry name" value="sigma70-ECF"/>
    <property type="match status" value="1"/>
</dbReference>
<dbReference type="InterPro" id="IPR013324">
    <property type="entry name" value="RNA_pol_sigma_r3/r4-like"/>
</dbReference>
<evidence type="ECO:0000256" key="1">
    <source>
        <dbReference type="ARBA" id="ARBA00010641"/>
    </source>
</evidence>
<evidence type="ECO:0000256" key="4">
    <source>
        <dbReference type="ARBA" id="ARBA00023163"/>
    </source>
</evidence>
<dbReference type="SUPFAM" id="SSF88946">
    <property type="entry name" value="Sigma2 domain of RNA polymerase sigma factors"/>
    <property type="match status" value="1"/>
</dbReference>
<keyword evidence="2" id="KW-0805">Transcription regulation</keyword>
<dbReference type="Proteomes" id="UP000032578">
    <property type="component" value="Unassembled WGS sequence"/>
</dbReference>
<accession>A0A0D7W955</accession>
<organism evidence="7 8">
    <name type="scientific">Neotamlana sedimentorum</name>
    <dbReference type="NCBI Taxonomy" id="1435349"/>
    <lineage>
        <taxon>Bacteria</taxon>
        <taxon>Pseudomonadati</taxon>
        <taxon>Bacteroidota</taxon>
        <taxon>Flavobacteriia</taxon>
        <taxon>Flavobacteriales</taxon>
        <taxon>Flavobacteriaceae</taxon>
        <taxon>Neotamlana</taxon>
    </lineage>
</organism>
<protein>
    <submittedName>
        <fullName evidence="7">RNA polymerase sigma-70 factor</fullName>
    </submittedName>
</protein>
<evidence type="ECO:0000256" key="3">
    <source>
        <dbReference type="ARBA" id="ARBA00023082"/>
    </source>
</evidence>
<dbReference type="InterPro" id="IPR014284">
    <property type="entry name" value="RNA_pol_sigma-70_dom"/>
</dbReference>
<evidence type="ECO:0000259" key="6">
    <source>
        <dbReference type="Pfam" id="PF08281"/>
    </source>
</evidence>
<dbReference type="InterPro" id="IPR013325">
    <property type="entry name" value="RNA_pol_sigma_r2"/>
</dbReference>